<evidence type="ECO:0000256" key="2">
    <source>
        <dbReference type="ARBA" id="ARBA00023180"/>
    </source>
</evidence>
<dbReference type="OrthoDB" id="5982528at2759"/>
<proteinExistence type="predicted"/>
<feature type="domain" description="Vwde helical" evidence="4">
    <location>
        <begin position="23"/>
        <end position="102"/>
    </location>
</feature>
<dbReference type="AlphaFoldDB" id="A0A9W9YI18"/>
<dbReference type="Gene3D" id="2.10.25.10">
    <property type="entry name" value="Laminin"/>
    <property type="match status" value="1"/>
</dbReference>
<dbReference type="Proteomes" id="UP001163046">
    <property type="component" value="Unassembled WGS sequence"/>
</dbReference>
<name>A0A9W9YI18_9CNID</name>
<dbReference type="InterPro" id="IPR058727">
    <property type="entry name" value="Helical_Vwde"/>
</dbReference>
<gene>
    <name evidence="5" type="ORF">OS493_036560</name>
</gene>
<evidence type="ECO:0000259" key="4">
    <source>
        <dbReference type="Pfam" id="PF26129"/>
    </source>
</evidence>
<evidence type="ECO:0000313" key="6">
    <source>
        <dbReference type="Proteomes" id="UP001163046"/>
    </source>
</evidence>
<dbReference type="EMBL" id="MU827363">
    <property type="protein sequence ID" value="KAJ7351104.1"/>
    <property type="molecule type" value="Genomic_DNA"/>
</dbReference>
<evidence type="ECO:0000313" key="5">
    <source>
        <dbReference type="EMBL" id="KAJ7351104.1"/>
    </source>
</evidence>
<keyword evidence="1" id="KW-1015">Disulfide bond</keyword>
<evidence type="ECO:0000259" key="3">
    <source>
        <dbReference type="Pfam" id="PF18720"/>
    </source>
</evidence>
<organism evidence="5 6">
    <name type="scientific">Desmophyllum pertusum</name>
    <dbReference type="NCBI Taxonomy" id="174260"/>
    <lineage>
        <taxon>Eukaryota</taxon>
        <taxon>Metazoa</taxon>
        <taxon>Cnidaria</taxon>
        <taxon>Anthozoa</taxon>
        <taxon>Hexacorallia</taxon>
        <taxon>Scleractinia</taxon>
        <taxon>Caryophylliina</taxon>
        <taxon>Caryophylliidae</taxon>
        <taxon>Desmophyllum</taxon>
    </lineage>
</organism>
<accession>A0A9W9YI18</accession>
<evidence type="ECO:0000256" key="1">
    <source>
        <dbReference type="ARBA" id="ARBA00023157"/>
    </source>
</evidence>
<reference evidence="5" key="1">
    <citation type="submission" date="2023-01" db="EMBL/GenBank/DDBJ databases">
        <title>Genome assembly of the deep-sea coral Lophelia pertusa.</title>
        <authorList>
            <person name="Herrera S."/>
            <person name="Cordes E."/>
        </authorList>
    </citation>
    <scope>NUCLEOTIDE SEQUENCE</scope>
    <source>
        <strain evidence="5">USNM1676648</strain>
        <tissue evidence="5">Polyp</tissue>
    </source>
</reference>
<comment type="caution">
    <text evidence="5">The sequence shown here is derived from an EMBL/GenBank/DDBJ whole genome shotgun (WGS) entry which is preliminary data.</text>
</comment>
<keyword evidence="6" id="KW-1185">Reference proteome</keyword>
<dbReference type="FunFam" id="2.10.25.10:FF:000001">
    <property type="entry name" value="Tenascin C"/>
    <property type="match status" value="1"/>
</dbReference>
<feature type="domain" description="Tenascin EGF-like" evidence="3">
    <location>
        <begin position="113"/>
        <end position="140"/>
    </location>
</feature>
<protein>
    <submittedName>
        <fullName evidence="5">Uncharacterized protein</fullName>
    </submittedName>
</protein>
<sequence length="320" mass="35358">MNNPEKYGLRPRFRRAAPIGQILKENATRYCAERISETKIGKLCAKVGVNVQALVDACSVDVELTADWSFATGSVSTLMNDCGNLAARNVSALINGSSEVNTISIDEIGELLCPNDCMSNGKCVNGSCVCNKDYTTEDCSMSIYQIPTIARLQGNGLCDRRKRPCRKVTVLGTGFLNSTNMTCHVKEFKPRGHGLNVKLIFLLIFHRPPSTSQCFKEILELTIDVLDPERHACHSFLLDGSPIKAVVRDNVLTWDATNDAKTEFFLKATDACQATSFVNITVSLVVCQCQNSGSCVPHPNKPEDRVSMSAIVFWFYRWPM</sequence>
<dbReference type="InterPro" id="IPR041161">
    <property type="entry name" value="EGF_Tenascin"/>
</dbReference>
<keyword evidence="2" id="KW-0325">Glycoprotein</keyword>
<dbReference type="Pfam" id="PF26129">
    <property type="entry name" value="Vwde"/>
    <property type="match status" value="1"/>
</dbReference>
<dbReference type="Pfam" id="PF18720">
    <property type="entry name" value="EGF_Tenascin"/>
    <property type="match status" value="1"/>
</dbReference>